<name>A0A8J6EKX4_ELECQ</name>
<evidence type="ECO:0000313" key="3">
    <source>
        <dbReference type="Proteomes" id="UP000770717"/>
    </source>
</evidence>
<dbReference type="InterPro" id="IPR026772">
    <property type="entry name" value="Fibin"/>
</dbReference>
<proteinExistence type="predicted"/>
<dbReference type="Proteomes" id="UP000770717">
    <property type="component" value="Unassembled WGS sequence"/>
</dbReference>
<gene>
    <name evidence="2" type="ORF">GDO78_016368</name>
</gene>
<feature type="signal peptide" evidence="1">
    <location>
        <begin position="1"/>
        <end position="22"/>
    </location>
</feature>
<accession>A0A8J6EKX4</accession>
<reference evidence="2" key="1">
    <citation type="thesis" date="2020" institute="ProQuest LLC" country="789 East Eisenhower Parkway, Ann Arbor, MI, USA">
        <title>Comparative Genomics and Chromosome Evolution.</title>
        <authorList>
            <person name="Mudd A.B."/>
        </authorList>
    </citation>
    <scope>NUCLEOTIDE SEQUENCE</scope>
    <source>
        <strain evidence="2">HN-11 Male</strain>
        <tissue evidence="2">Kidney and liver</tissue>
    </source>
</reference>
<evidence type="ECO:0000313" key="2">
    <source>
        <dbReference type="EMBL" id="KAG9470905.1"/>
    </source>
</evidence>
<keyword evidence="3" id="KW-1185">Reference proteome</keyword>
<comment type="caution">
    <text evidence="2">The sequence shown here is derived from an EMBL/GenBank/DDBJ whole genome shotgun (WGS) entry which is preliminary data.</text>
</comment>
<organism evidence="2 3">
    <name type="scientific">Eleutherodactylus coqui</name>
    <name type="common">Puerto Rican coqui</name>
    <dbReference type="NCBI Taxonomy" id="57060"/>
    <lineage>
        <taxon>Eukaryota</taxon>
        <taxon>Metazoa</taxon>
        <taxon>Chordata</taxon>
        <taxon>Craniata</taxon>
        <taxon>Vertebrata</taxon>
        <taxon>Euteleostomi</taxon>
        <taxon>Amphibia</taxon>
        <taxon>Batrachia</taxon>
        <taxon>Anura</taxon>
        <taxon>Neobatrachia</taxon>
        <taxon>Hyloidea</taxon>
        <taxon>Eleutherodactylidae</taxon>
        <taxon>Eleutherodactylinae</taxon>
        <taxon>Eleutherodactylus</taxon>
        <taxon>Eleutherodactylus</taxon>
    </lineage>
</organism>
<evidence type="ECO:0000256" key="1">
    <source>
        <dbReference type="SAM" id="SignalP"/>
    </source>
</evidence>
<dbReference type="AlphaFoldDB" id="A0A8J6EKX4"/>
<dbReference type="OrthoDB" id="9328070at2759"/>
<protein>
    <submittedName>
        <fullName evidence="2">Uncharacterized protein</fullName>
    </submittedName>
</protein>
<dbReference type="EMBL" id="WNTK01000207">
    <property type="protein sequence ID" value="KAG9470905.1"/>
    <property type="molecule type" value="Genomic_DNA"/>
</dbReference>
<dbReference type="Pfam" id="PF15819">
    <property type="entry name" value="Fibin"/>
    <property type="match status" value="1"/>
</dbReference>
<sequence>MWRLLALRLVLNLWLVISFSSGQSGDDVLADLGSGYILDTPQDQPKVPQYSRQDTNKCQLTFVTQQQESCMGKDNSWNMKEEVKYLQNLLQDNNRVLQSLRYTVNADAQDLGYQQVISEHNKGIREDNKEFYGTLNKIIHELHTRMDDEGAEVIDEKKKVKKNFLMMNHLLQTTFHLADKLDKTSEDLDILLGKQLERSTALAYRNILKS</sequence>
<keyword evidence="1" id="KW-0732">Signal</keyword>
<feature type="chain" id="PRO_5035183352" evidence="1">
    <location>
        <begin position="23"/>
        <end position="210"/>
    </location>
</feature>